<dbReference type="Gene3D" id="3.40.50.150">
    <property type="entry name" value="Vaccinia Virus protein VP39"/>
    <property type="match status" value="1"/>
</dbReference>
<dbReference type="CDD" id="cd02440">
    <property type="entry name" value="AdoMet_MTases"/>
    <property type="match status" value="1"/>
</dbReference>
<evidence type="ECO:0000313" key="7">
    <source>
        <dbReference type="EMBL" id="GAA5226152.1"/>
    </source>
</evidence>
<dbReference type="SUPFAM" id="SSF53335">
    <property type="entry name" value="S-adenosyl-L-methionine-dependent methyltransferases"/>
    <property type="match status" value="1"/>
</dbReference>
<reference evidence="8" key="1">
    <citation type="journal article" date="2019" name="Int. J. Syst. Evol. Microbiol.">
        <title>The Global Catalogue of Microorganisms (GCM) 10K type strain sequencing project: providing services to taxonomists for standard genome sequencing and annotation.</title>
        <authorList>
            <consortium name="The Broad Institute Genomics Platform"/>
            <consortium name="The Broad Institute Genome Sequencing Center for Infectious Disease"/>
            <person name="Wu L."/>
            <person name="Ma J."/>
        </authorList>
    </citation>
    <scope>NUCLEOTIDE SEQUENCE [LARGE SCALE GENOMIC DNA]</scope>
    <source>
        <strain evidence="8">JCM 18952</strain>
    </source>
</reference>
<protein>
    <recommendedName>
        <fullName evidence="5">Trans-aconitate 2-methyltransferase</fullName>
        <ecNumber evidence="5">2.1.1.144</ecNumber>
    </recommendedName>
</protein>
<dbReference type="NCBIfam" id="NF010703">
    <property type="entry name" value="PRK14103.1"/>
    <property type="match status" value="1"/>
</dbReference>
<dbReference type="InterPro" id="IPR029063">
    <property type="entry name" value="SAM-dependent_MTases_sf"/>
</dbReference>
<comment type="function">
    <text evidence="5">Catalyzes the S-adenosylmethionine monomethyl esterification of trans-aconitate.</text>
</comment>
<evidence type="ECO:0000259" key="6">
    <source>
        <dbReference type="Pfam" id="PF13649"/>
    </source>
</evidence>
<dbReference type="EMBL" id="BAABLK010000013">
    <property type="protein sequence ID" value="GAA5226152.1"/>
    <property type="molecule type" value="Genomic_DNA"/>
</dbReference>
<dbReference type="HAMAP" id="MF_00560">
    <property type="entry name" value="Tran_acon_Me_trans"/>
    <property type="match status" value="1"/>
</dbReference>
<dbReference type="EC" id="2.1.1.144" evidence="5"/>
<keyword evidence="3 5" id="KW-0808">Transferase</keyword>
<dbReference type="InterPro" id="IPR041698">
    <property type="entry name" value="Methyltransf_25"/>
</dbReference>
<keyword evidence="1 5" id="KW-0963">Cytoplasm</keyword>
<feature type="domain" description="Methyltransferase" evidence="6">
    <location>
        <begin position="34"/>
        <end position="124"/>
    </location>
</feature>
<keyword evidence="4 5" id="KW-0949">S-adenosyl-L-methionine</keyword>
<dbReference type="PANTHER" id="PTHR43861">
    <property type="entry name" value="TRANS-ACONITATE 2-METHYLTRANSFERASE-RELATED"/>
    <property type="match status" value="1"/>
</dbReference>
<evidence type="ECO:0000256" key="5">
    <source>
        <dbReference type="HAMAP-Rule" id="MF_00560"/>
    </source>
</evidence>
<dbReference type="InterPro" id="IPR023506">
    <property type="entry name" value="Trans-aconitate_MeTrfase"/>
</dbReference>
<comment type="similarity">
    <text evidence="5">Belongs to the methyltransferase superfamily. Tam family.</text>
</comment>
<dbReference type="Proteomes" id="UP001501257">
    <property type="component" value="Unassembled WGS sequence"/>
</dbReference>
<gene>
    <name evidence="5" type="primary">tam</name>
    <name evidence="7" type="ORF">GCM10025778_06830</name>
</gene>
<evidence type="ECO:0000256" key="4">
    <source>
        <dbReference type="ARBA" id="ARBA00022691"/>
    </source>
</evidence>
<comment type="caution">
    <text evidence="7">The sequence shown here is derived from an EMBL/GenBank/DDBJ whole genome shotgun (WGS) entry which is preliminary data.</text>
</comment>
<dbReference type="InterPro" id="IPR023149">
    <property type="entry name" value="Trans_acon_MeTrfase_C"/>
</dbReference>
<evidence type="ECO:0000256" key="2">
    <source>
        <dbReference type="ARBA" id="ARBA00022603"/>
    </source>
</evidence>
<dbReference type="RefSeq" id="WP_210101039.1">
    <property type="nucleotide sequence ID" value="NZ_BAABLK010000013.1"/>
</dbReference>
<comment type="catalytic activity">
    <reaction evidence="5">
        <text>trans-aconitate + S-adenosyl-L-methionine = (E)-3-(methoxycarbonyl)pent-2-enedioate + S-adenosyl-L-homocysteine</text>
        <dbReference type="Rhea" id="RHEA:14969"/>
        <dbReference type="ChEBI" id="CHEBI:15708"/>
        <dbReference type="ChEBI" id="CHEBI:57470"/>
        <dbReference type="ChEBI" id="CHEBI:57856"/>
        <dbReference type="ChEBI" id="CHEBI:59789"/>
        <dbReference type="EC" id="2.1.1.144"/>
    </reaction>
</comment>
<dbReference type="Gene3D" id="1.10.150.290">
    <property type="entry name" value="S-adenosyl-L-methionine-dependent methyltransferases"/>
    <property type="match status" value="1"/>
</dbReference>
<keyword evidence="2 5" id="KW-0489">Methyltransferase</keyword>
<dbReference type="PANTHER" id="PTHR43861:SF1">
    <property type="entry name" value="TRANS-ACONITATE 2-METHYLTRANSFERASE"/>
    <property type="match status" value="1"/>
</dbReference>
<dbReference type="Pfam" id="PF13649">
    <property type="entry name" value="Methyltransf_25"/>
    <property type="match status" value="1"/>
</dbReference>
<sequence>MKWDPKQYAQFSDHRDRPFHDLTARITAGDPQLVVDLGCGSGPQTHSLAKRWPAARVIGLDSSAEMIEQARAKQQAPNLSFEMADATIWMPDPDTDVLVSNAMMQWIPGHRVLMQGWLNALAPGAWFAAQVPGNFGSPSHALMRELADSKRWAPQLSGVLRHRDVVAEPAEYLRLLLAAGYETEVWETTYGQVLLGPEPVLKWVRGTALRPVLDTLDTDEAAVFESQYAELVAHAYPAFEDSSGRTMTLFPFRRIFMVGRTL</sequence>
<organism evidence="7 8">
    <name type="scientific">Paeniglutamicibacter antarcticus</name>
    <dbReference type="NCBI Taxonomy" id="494023"/>
    <lineage>
        <taxon>Bacteria</taxon>
        <taxon>Bacillati</taxon>
        <taxon>Actinomycetota</taxon>
        <taxon>Actinomycetes</taxon>
        <taxon>Micrococcales</taxon>
        <taxon>Micrococcaceae</taxon>
        <taxon>Paeniglutamicibacter</taxon>
    </lineage>
</organism>
<evidence type="ECO:0000256" key="3">
    <source>
        <dbReference type="ARBA" id="ARBA00022679"/>
    </source>
</evidence>
<name>A0ABP9TKA3_9MICC</name>
<comment type="subcellular location">
    <subcellularLocation>
        <location evidence="5">Cytoplasm</location>
    </subcellularLocation>
</comment>
<evidence type="ECO:0000313" key="8">
    <source>
        <dbReference type="Proteomes" id="UP001501257"/>
    </source>
</evidence>
<evidence type="ECO:0000256" key="1">
    <source>
        <dbReference type="ARBA" id="ARBA00022490"/>
    </source>
</evidence>
<keyword evidence="8" id="KW-1185">Reference proteome</keyword>
<accession>A0ABP9TKA3</accession>
<proteinExistence type="inferred from homology"/>